<keyword evidence="2" id="KW-1185">Reference proteome</keyword>
<protein>
    <submittedName>
        <fullName evidence="3 4">Uncharacterized protein CG7065</fullName>
    </submittedName>
</protein>
<feature type="compositionally biased region" description="Polar residues" evidence="1">
    <location>
        <begin position="898"/>
        <end position="914"/>
    </location>
</feature>
<evidence type="ECO:0000313" key="4">
    <source>
        <dbReference type="RefSeq" id="XP_030386740.1"/>
    </source>
</evidence>
<feature type="region of interest" description="Disordered" evidence="1">
    <location>
        <begin position="384"/>
        <end position="531"/>
    </location>
</feature>
<feature type="compositionally biased region" description="Gly residues" evidence="1">
    <location>
        <begin position="1163"/>
        <end position="1176"/>
    </location>
</feature>
<feature type="compositionally biased region" description="Basic residues" evidence="1">
    <location>
        <begin position="480"/>
        <end position="497"/>
    </location>
</feature>
<evidence type="ECO:0000313" key="3">
    <source>
        <dbReference type="RefSeq" id="XP_030386739.1"/>
    </source>
</evidence>
<dbReference type="Proteomes" id="UP000504634">
    <property type="component" value="Unplaced"/>
</dbReference>
<sequence>MSFLPGEPVPPGFEEEMARTPIIHKQIESYIDGPLIGVEYAVELHENNQPRPDYFCVLCETCNDSRSIFMHWASMQHRNNFLKAHFQKAYGVLNKIRRKPMELAKATEILAEAIEKKYGRTMQLLSIAGEDFRRNQNKICIQIKNKFHFDECSGPDFVDVAIQALQPDSTAKTDETLKITLKISDPDKAVPLDDENSIHLDAISSDDENFGPADGKKLRNKIQQDEKQSTNRNSNRSPPAGGDKTVKSNIKIKLPTPKELSIQASHIAQERYKWEKFRSMFELQLKQLRDETETYESNPEKHPDYPDEWKQFWNRRYKQLQEEKTCDPNRYDYKPEWIAYWKERRVELFNIAVNKIKKDLQEKFKLGDDDEEQTKKLMDRYKIRVEGASPLPDNERFTSRENSPPLPRNDRRKPNFRSNRQEAVINISDDEHSSPPRRSNNRPYGRSRSRSVTPKRARMAGRYGRRSRTRSPVRRDMRRSGRITRSRSRTPRNKRSRSPYSRDPDHARLRDGRERTISNLSNHSRSRDDYADRRSLEHEYFKGDGYRPSRSYEQVETFRVLDSRIYPEYNQPTRSTSPAASSKDHDKAADDGPLTVVSVLRMLAALEDHLGSLGPKALNLLGKALAMEKVQANAADELLLNEDNCVFMELIKEKLRGLVIAEVLDDPQKVRVVKKLISNIAAIIFQVNSRGATASSEDKLDEVNKKKDYQLPFDKQIVSTKLASALLMKGYDNVTTADMIKMIHFFTLLVKVNRMREAENNSSLHFGEVVEQLGLKMKAATPIGLDLNELVKEVEQQLSKEARKQTAAVEAVKASVANSESSNGMESLTDSDLQTLLQNFKFLSSEEQLHLISHVRKLEVIDPPRVERLRKFVNLAELCGDGESCSDFLTRVVANANHGGTNDLPSTSRSSTAGIPTRRKSPPSRERERDRERIPSMDRDKSRRGPMRNSPQFMLDDDDDDDYNFDDLVMKAKDSNGKQTGAPIVPVESSPNALTFKPAASKISLKDTQNIIANLMGTLSNASGNNITSGKGSVPGSAPQMSRNNAQRPPMRSNLMPSQQRPQQHQQQQQQQQPQSQNPPQQQQQQQPQHPHQMQQHYGGGGGPQNMNHMAGVGHNNGPYYPGSYGNEQMGPGPAAGPQYNMQQPYNMQAGYGGYNQGPGPMGQQNFGGYGGGSGGPINPWANGPPAQQPYNNMPQNYMHPQQQPYNM</sequence>
<dbReference type="RefSeq" id="XP_030386739.1">
    <property type="nucleotide sequence ID" value="XM_030530879.1"/>
</dbReference>
<evidence type="ECO:0000256" key="1">
    <source>
        <dbReference type="SAM" id="MobiDB-lite"/>
    </source>
</evidence>
<feature type="compositionally biased region" description="Basic residues" evidence="1">
    <location>
        <begin position="445"/>
        <end position="472"/>
    </location>
</feature>
<feature type="compositionally biased region" description="Polar residues" evidence="1">
    <location>
        <begin position="1189"/>
        <end position="1208"/>
    </location>
</feature>
<dbReference type="OrthoDB" id="5877502at2759"/>
<gene>
    <name evidence="3 4" type="primary">LOC115633420</name>
</gene>
<feature type="compositionally biased region" description="Low complexity" evidence="1">
    <location>
        <begin position="1059"/>
        <end position="1097"/>
    </location>
</feature>
<evidence type="ECO:0000313" key="2">
    <source>
        <dbReference type="Proteomes" id="UP000504634"/>
    </source>
</evidence>
<name>A0A6J2UEF3_DROLE</name>
<feature type="compositionally biased region" description="Basic and acidic residues" evidence="1">
    <location>
        <begin position="500"/>
        <end position="516"/>
    </location>
</feature>
<reference evidence="3 4" key="1">
    <citation type="submission" date="2025-04" db="UniProtKB">
        <authorList>
            <consortium name="RefSeq"/>
        </authorList>
    </citation>
    <scope>IDENTIFICATION</scope>
    <source>
        <strain evidence="3 4">11010-0011.00</strain>
        <tissue evidence="3 4">Whole body</tissue>
    </source>
</reference>
<dbReference type="RefSeq" id="XP_030386740.1">
    <property type="nucleotide sequence ID" value="XM_030530880.1"/>
</dbReference>
<feature type="region of interest" description="Disordered" evidence="1">
    <location>
        <begin position="201"/>
        <end position="250"/>
    </location>
</feature>
<feature type="compositionally biased region" description="Basic and acidic residues" evidence="1">
    <location>
        <begin position="923"/>
        <end position="943"/>
    </location>
</feature>
<proteinExistence type="predicted"/>
<accession>A0A6J2UEF3</accession>
<feature type="compositionally biased region" description="Basic and acidic residues" evidence="1">
    <location>
        <begin position="214"/>
        <end position="229"/>
    </location>
</feature>
<feature type="region of interest" description="Disordered" evidence="1">
    <location>
        <begin position="1163"/>
        <end position="1208"/>
    </location>
</feature>
<feature type="region of interest" description="Disordered" evidence="1">
    <location>
        <begin position="897"/>
        <end position="961"/>
    </location>
</feature>
<dbReference type="AlphaFoldDB" id="A0A6J2UEF3"/>
<feature type="region of interest" description="Disordered" evidence="1">
    <location>
        <begin position="566"/>
        <end position="589"/>
    </location>
</feature>
<feature type="region of interest" description="Disordered" evidence="1">
    <location>
        <begin position="1021"/>
        <end position="1136"/>
    </location>
</feature>
<organism evidence="2 3">
    <name type="scientific">Drosophila lebanonensis</name>
    <name type="common">Fruit fly</name>
    <name type="synonym">Scaptodrosophila lebanonensis</name>
    <dbReference type="NCBI Taxonomy" id="7225"/>
    <lineage>
        <taxon>Eukaryota</taxon>
        <taxon>Metazoa</taxon>
        <taxon>Ecdysozoa</taxon>
        <taxon>Arthropoda</taxon>
        <taxon>Hexapoda</taxon>
        <taxon>Insecta</taxon>
        <taxon>Pterygota</taxon>
        <taxon>Neoptera</taxon>
        <taxon>Endopterygota</taxon>
        <taxon>Diptera</taxon>
        <taxon>Brachycera</taxon>
        <taxon>Muscomorpha</taxon>
        <taxon>Ephydroidea</taxon>
        <taxon>Drosophilidae</taxon>
        <taxon>Scaptodrosophila</taxon>
    </lineage>
</organism>
<dbReference type="GeneID" id="115633420"/>
<feature type="compositionally biased region" description="Polar residues" evidence="1">
    <location>
        <begin position="1021"/>
        <end position="1031"/>
    </location>
</feature>